<dbReference type="Proteomes" id="UP000219281">
    <property type="component" value="Unassembled WGS sequence"/>
</dbReference>
<dbReference type="AlphaFoldDB" id="A0A286AD92"/>
<organism evidence="1 2">
    <name type="scientific">Pedobacter xixiisoli</name>
    <dbReference type="NCBI Taxonomy" id="1476464"/>
    <lineage>
        <taxon>Bacteria</taxon>
        <taxon>Pseudomonadati</taxon>
        <taxon>Bacteroidota</taxon>
        <taxon>Sphingobacteriia</taxon>
        <taxon>Sphingobacteriales</taxon>
        <taxon>Sphingobacteriaceae</taxon>
        <taxon>Pedobacter</taxon>
    </lineage>
</organism>
<proteinExistence type="predicted"/>
<gene>
    <name evidence="1" type="ORF">SAMN06297358_3581</name>
</gene>
<evidence type="ECO:0000313" key="1">
    <source>
        <dbReference type="EMBL" id="SOD19874.1"/>
    </source>
</evidence>
<evidence type="ECO:0000313" key="2">
    <source>
        <dbReference type="Proteomes" id="UP000219281"/>
    </source>
</evidence>
<reference evidence="2" key="1">
    <citation type="submission" date="2017-09" db="EMBL/GenBank/DDBJ databases">
        <authorList>
            <person name="Varghese N."/>
            <person name="Submissions S."/>
        </authorList>
    </citation>
    <scope>NUCLEOTIDE SEQUENCE [LARGE SCALE GENOMIC DNA]</scope>
    <source>
        <strain evidence="2">CGMCC 1.12803</strain>
    </source>
</reference>
<protein>
    <recommendedName>
        <fullName evidence="3">Outer membrane protein beta-barrel domain-containing protein</fullName>
    </recommendedName>
</protein>
<keyword evidence="2" id="KW-1185">Reference proteome</keyword>
<dbReference type="OrthoDB" id="776685at2"/>
<evidence type="ECO:0008006" key="3">
    <source>
        <dbReference type="Google" id="ProtNLM"/>
    </source>
</evidence>
<sequence length="195" mass="22076">MTLSKNIICCILIIGSIKSVAQGNAENKKIKWGVLTKSNVNFFQISEPTIDVKTDLGFGFGYIFSTSLNKSIDINFEPHLNFERHRLTYNSNNSIKLKDKNIVVPLKLSMKLYQELSLVAGAEYLYVLSKQNEELKLQKNNYLALVGASYAINFKHFTMIPELSYRLGLNNALAESPLHDYELKRSSVSFGIKVM</sequence>
<accession>A0A286AD92</accession>
<name>A0A286AD92_9SPHI</name>
<dbReference type="RefSeq" id="WP_097133374.1">
    <property type="nucleotide sequence ID" value="NZ_OCMT01000004.1"/>
</dbReference>
<dbReference type="EMBL" id="OCMT01000004">
    <property type="protein sequence ID" value="SOD19874.1"/>
    <property type="molecule type" value="Genomic_DNA"/>
</dbReference>